<evidence type="ECO:0000256" key="4">
    <source>
        <dbReference type="PROSITE-ProRule" id="PRU00335"/>
    </source>
</evidence>
<dbReference type="PRINTS" id="PR00455">
    <property type="entry name" value="HTHTETR"/>
</dbReference>
<evidence type="ECO:0000256" key="1">
    <source>
        <dbReference type="ARBA" id="ARBA00023015"/>
    </source>
</evidence>
<dbReference type="PANTHER" id="PTHR30055:SF234">
    <property type="entry name" value="HTH-TYPE TRANSCRIPTIONAL REGULATOR BETI"/>
    <property type="match status" value="1"/>
</dbReference>
<dbReference type="SUPFAM" id="SSF48498">
    <property type="entry name" value="Tetracyclin repressor-like, C-terminal domain"/>
    <property type="match status" value="1"/>
</dbReference>
<keyword evidence="3" id="KW-0804">Transcription</keyword>
<organism evidence="6 7">
    <name type="scientific">Amycolatopsis heterodermiae</name>
    <dbReference type="NCBI Taxonomy" id="3110235"/>
    <lineage>
        <taxon>Bacteria</taxon>
        <taxon>Bacillati</taxon>
        <taxon>Actinomycetota</taxon>
        <taxon>Actinomycetes</taxon>
        <taxon>Pseudonocardiales</taxon>
        <taxon>Pseudonocardiaceae</taxon>
        <taxon>Amycolatopsis</taxon>
    </lineage>
</organism>
<evidence type="ECO:0000313" key="7">
    <source>
        <dbReference type="Proteomes" id="UP001304298"/>
    </source>
</evidence>
<comment type="caution">
    <text evidence="6">The sequence shown here is derived from an EMBL/GenBank/DDBJ whole genome shotgun (WGS) entry which is preliminary data.</text>
</comment>
<feature type="DNA-binding region" description="H-T-H motif" evidence="4">
    <location>
        <begin position="36"/>
        <end position="55"/>
    </location>
</feature>
<proteinExistence type="predicted"/>
<keyword evidence="1" id="KW-0805">Transcription regulation</keyword>
<feature type="domain" description="HTH tetR-type" evidence="5">
    <location>
        <begin position="13"/>
        <end position="73"/>
    </location>
</feature>
<dbReference type="EMBL" id="JAYFSI010000002">
    <property type="protein sequence ID" value="MEA5360638.1"/>
    <property type="molecule type" value="Genomic_DNA"/>
</dbReference>
<dbReference type="InterPro" id="IPR050109">
    <property type="entry name" value="HTH-type_TetR-like_transc_reg"/>
</dbReference>
<dbReference type="PANTHER" id="PTHR30055">
    <property type="entry name" value="HTH-TYPE TRANSCRIPTIONAL REGULATOR RUTR"/>
    <property type="match status" value="1"/>
</dbReference>
<evidence type="ECO:0000256" key="3">
    <source>
        <dbReference type="ARBA" id="ARBA00023163"/>
    </source>
</evidence>
<keyword evidence="2 4" id="KW-0238">DNA-binding</keyword>
<dbReference type="InterPro" id="IPR009057">
    <property type="entry name" value="Homeodomain-like_sf"/>
</dbReference>
<dbReference type="InterPro" id="IPR036271">
    <property type="entry name" value="Tet_transcr_reg_TetR-rel_C_sf"/>
</dbReference>
<keyword evidence="7" id="KW-1185">Reference proteome</keyword>
<gene>
    <name evidence="6" type="ORF">VA596_13905</name>
</gene>
<dbReference type="InterPro" id="IPR001647">
    <property type="entry name" value="HTH_TetR"/>
</dbReference>
<dbReference type="RefSeq" id="WP_323326955.1">
    <property type="nucleotide sequence ID" value="NZ_JAYFSI010000002.1"/>
</dbReference>
<dbReference type="PROSITE" id="PS50977">
    <property type="entry name" value="HTH_TETR_2"/>
    <property type="match status" value="1"/>
</dbReference>
<evidence type="ECO:0000259" key="5">
    <source>
        <dbReference type="PROSITE" id="PS50977"/>
    </source>
</evidence>
<dbReference type="Proteomes" id="UP001304298">
    <property type="component" value="Unassembled WGS sequence"/>
</dbReference>
<sequence length="199" mass="21050">MAPERSSESAVHTARRAQLVDAAIDVLARDGYAAASTVRIARAAGVSRGVLTYHFRDRADLIAEVVRTVYALAGAELGPQVVEAGSPRASLLAFVGGSVEFYAAYPRHLAALSAVFSAQARDGTSHHRTEMDDVGALLRAGVEAGEFRDLDVETMAGTIRAALDAALVRVTADRTPATAARVRDELVRTFDAATRKETG</sequence>
<accession>A0ABU5R357</accession>
<name>A0ABU5R357_9PSEU</name>
<evidence type="ECO:0000256" key="2">
    <source>
        <dbReference type="ARBA" id="ARBA00023125"/>
    </source>
</evidence>
<evidence type="ECO:0000313" key="6">
    <source>
        <dbReference type="EMBL" id="MEA5360638.1"/>
    </source>
</evidence>
<dbReference type="SUPFAM" id="SSF46689">
    <property type="entry name" value="Homeodomain-like"/>
    <property type="match status" value="1"/>
</dbReference>
<protein>
    <submittedName>
        <fullName evidence="6">TetR family transcriptional regulator</fullName>
    </submittedName>
</protein>
<dbReference type="Gene3D" id="1.10.357.10">
    <property type="entry name" value="Tetracycline Repressor, domain 2"/>
    <property type="match status" value="1"/>
</dbReference>
<reference evidence="6 7" key="1">
    <citation type="submission" date="2023-12" db="EMBL/GenBank/DDBJ databases">
        <title>Amycolatopsis sp. V23-08.</title>
        <authorList>
            <person name="Somphong A."/>
        </authorList>
    </citation>
    <scope>NUCLEOTIDE SEQUENCE [LARGE SCALE GENOMIC DNA]</scope>
    <source>
        <strain evidence="6 7">V23-08</strain>
    </source>
</reference>
<dbReference type="Pfam" id="PF00440">
    <property type="entry name" value="TetR_N"/>
    <property type="match status" value="1"/>
</dbReference>